<evidence type="ECO:0000313" key="2">
    <source>
        <dbReference type="Proteomes" id="UP000426010"/>
    </source>
</evidence>
<reference evidence="1 2" key="1">
    <citation type="submission" date="2019-10" db="EMBL/GenBank/DDBJ databases">
        <authorList>
            <person name="Roscher J.E."/>
            <person name="Garlena R.A."/>
            <person name="Russell D.A."/>
            <person name="Pope W.H."/>
            <person name="Jacobs-Sera D."/>
            <person name="Hatfull G.F."/>
        </authorList>
    </citation>
    <scope>NUCLEOTIDE SEQUENCE [LARGE SCALE GENOMIC DNA]</scope>
</reference>
<organism evidence="1 2">
    <name type="scientific">Arthrobacter phage BeatusComedenti</name>
    <dbReference type="NCBI Taxonomy" id="2656523"/>
    <lineage>
        <taxon>Viruses</taxon>
        <taxon>Duplodnaviria</taxon>
        <taxon>Heunggongvirae</taxon>
        <taxon>Uroviricota</taxon>
        <taxon>Caudoviricetes</taxon>
        <taxon>Kelleziovirus</taxon>
        <taxon>Kelleziovirus kitkat</taxon>
    </lineage>
</organism>
<dbReference type="EMBL" id="MN586053">
    <property type="protein sequence ID" value="QGJ96479.1"/>
    <property type="molecule type" value="Genomic_DNA"/>
</dbReference>
<dbReference type="Proteomes" id="UP000426010">
    <property type="component" value="Segment"/>
</dbReference>
<evidence type="ECO:0000313" key="1">
    <source>
        <dbReference type="EMBL" id="QGJ96479.1"/>
    </source>
</evidence>
<proteinExistence type="predicted"/>
<accession>A0A649VX28</accession>
<gene>
    <name evidence="1" type="primary">40</name>
    <name evidence="1" type="ORF">SEA_BEATUSCOMEDENTI_40</name>
</gene>
<sequence>MSAEAMVWAFEQQLPPEQKIILIGMANQAPAQCLIQDEDMAWVQEFSGMNEVQFTEAFNELLASHYVRKGYGGFVLPIAK</sequence>
<name>A0A649VX28_9CAUD</name>
<protein>
    <submittedName>
        <fullName evidence="1">Uncharacterized protein</fullName>
    </submittedName>
</protein>